<evidence type="ECO:0000313" key="1">
    <source>
        <dbReference type="EMBL" id="WFL77720.1"/>
    </source>
</evidence>
<organism evidence="1 2">
    <name type="scientific">Altererythrobacter arenosus</name>
    <dbReference type="NCBI Taxonomy" id="3032592"/>
    <lineage>
        <taxon>Bacteria</taxon>
        <taxon>Pseudomonadati</taxon>
        <taxon>Pseudomonadota</taxon>
        <taxon>Alphaproteobacteria</taxon>
        <taxon>Sphingomonadales</taxon>
        <taxon>Erythrobacteraceae</taxon>
        <taxon>Altererythrobacter</taxon>
    </lineage>
</organism>
<proteinExistence type="predicted"/>
<dbReference type="InterPro" id="IPR039437">
    <property type="entry name" value="FrzH/put_lumazine-bd"/>
</dbReference>
<dbReference type="EMBL" id="CP121106">
    <property type="protein sequence ID" value="WFL77720.1"/>
    <property type="molecule type" value="Genomic_DNA"/>
</dbReference>
<protein>
    <submittedName>
        <fullName evidence="1">Nuclear transport factor 2 family protein</fullName>
    </submittedName>
</protein>
<dbReference type="Proteomes" id="UP001215827">
    <property type="component" value="Chromosome"/>
</dbReference>
<evidence type="ECO:0000313" key="2">
    <source>
        <dbReference type="Proteomes" id="UP001215827"/>
    </source>
</evidence>
<reference evidence="1 2" key="1">
    <citation type="submission" date="2023-03" db="EMBL/GenBank/DDBJ databases">
        <title>Altererythrobacter sp. CAU 1644 isolated from sand.</title>
        <authorList>
            <person name="Kim W."/>
        </authorList>
    </citation>
    <scope>NUCLEOTIDE SEQUENCE [LARGE SCALE GENOMIC DNA]</scope>
    <source>
        <strain evidence="1 2">CAU 1644</strain>
    </source>
</reference>
<accession>A0ABY8FUF0</accession>
<dbReference type="SUPFAM" id="SSF54427">
    <property type="entry name" value="NTF2-like"/>
    <property type="match status" value="1"/>
</dbReference>
<dbReference type="Gene3D" id="3.10.450.50">
    <property type="match status" value="1"/>
</dbReference>
<dbReference type="Pfam" id="PF12893">
    <property type="entry name" value="Lumazine_bd_2"/>
    <property type="match status" value="1"/>
</dbReference>
<sequence length="131" mass="14808">MSQAPASQPAVLTVLQSYFDGRHHGDLDALREVFHPGAIYVCATEDHLTYLTMQEYFPIVASRTPPAANSEQRRDAIETISFAGQKTAFARVRCSIGKRHFTDFLTLIHSEGRWQIISKVFHFDLLENEGI</sequence>
<keyword evidence="2" id="KW-1185">Reference proteome</keyword>
<gene>
    <name evidence="1" type="ORF">P7228_01235</name>
</gene>
<name>A0ABY8FUF0_9SPHN</name>
<dbReference type="RefSeq" id="WP_278016412.1">
    <property type="nucleotide sequence ID" value="NZ_CP121106.1"/>
</dbReference>
<dbReference type="InterPro" id="IPR032710">
    <property type="entry name" value="NTF2-like_dom_sf"/>
</dbReference>